<evidence type="ECO:0000313" key="3">
    <source>
        <dbReference type="Proteomes" id="UP001158576"/>
    </source>
</evidence>
<feature type="region of interest" description="Disordered" evidence="1">
    <location>
        <begin position="1"/>
        <end position="36"/>
    </location>
</feature>
<organism evidence="2 3">
    <name type="scientific">Oikopleura dioica</name>
    <name type="common">Tunicate</name>
    <dbReference type="NCBI Taxonomy" id="34765"/>
    <lineage>
        <taxon>Eukaryota</taxon>
        <taxon>Metazoa</taxon>
        <taxon>Chordata</taxon>
        <taxon>Tunicata</taxon>
        <taxon>Appendicularia</taxon>
        <taxon>Copelata</taxon>
        <taxon>Oikopleuridae</taxon>
        <taxon>Oikopleura</taxon>
    </lineage>
</organism>
<name>A0ABN7T7R5_OIKDI</name>
<accession>A0ABN7T7R5</accession>
<sequence>MFKEEEANEGEMLEFNQMDRPHKGDSDNDGPYSDECQILDAESDNHTISSSSLRSYDDYYFDIYRE</sequence>
<gene>
    <name evidence="2" type="ORF">OKIOD_LOCUS16713</name>
</gene>
<protein>
    <submittedName>
        <fullName evidence="2">Oidioi.mRNA.OKI2018_I69.chr2.g7948.t1.cds</fullName>
    </submittedName>
</protein>
<reference evidence="2 3" key="1">
    <citation type="submission" date="2021-04" db="EMBL/GenBank/DDBJ databases">
        <authorList>
            <person name="Bliznina A."/>
        </authorList>
    </citation>
    <scope>NUCLEOTIDE SEQUENCE [LARGE SCALE GENOMIC DNA]</scope>
</reference>
<evidence type="ECO:0000313" key="2">
    <source>
        <dbReference type="EMBL" id="CAG5113858.1"/>
    </source>
</evidence>
<dbReference type="Proteomes" id="UP001158576">
    <property type="component" value="Chromosome 2"/>
</dbReference>
<evidence type="ECO:0000256" key="1">
    <source>
        <dbReference type="SAM" id="MobiDB-lite"/>
    </source>
</evidence>
<feature type="compositionally biased region" description="Acidic residues" evidence="1">
    <location>
        <begin position="1"/>
        <end position="12"/>
    </location>
</feature>
<proteinExistence type="predicted"/>
<keyword evidence="3" id="KW-1185">Reference proteome</keyword>
<feature type="compositionally biased region" description="Basic and acidic residues" evidence="1">
    <location>
        <begin position="17"/>
        <end position="26"/>
    </location>
</feature>
<dbReference type="EMBL" id="OU015567">
    <property type="protein sequence ID" value="CAG5113858.1"/>
    <property type="molecule type" value="Genomic_DNA"/>
</dbReference>